<dbReference type="AlphaFoldDB" id="A0A291BBH5"/>
<keyword evidence="2" id="KW-1185">Reference proteome</keyword>
<reference evidence="2" key="1">
    <citation type="submission" date="2017-04" db="EMBL/GenBank/DDBJ databases">
        <title>Genome evolution of the luminous symbionts of deep sea anglerfish.</title>
        <authorList>
            <person name="Hendry T.A."/>
        </authorList>
    </citation>
    <scope>NUCLEOTIDE SEQUENCE [LARGE SCALE GENOMIC DNA]</scope>
</reference>
<sequence>MLRVKKLLGGLLSLRDHNAQIKETYIMIKTLNKLTGLSMLQTKEIV</sequence>
<protein>
    <submittedName>
        <fullName evidence="1">Mobile element protein</fullName>
    </submittedName>
</protein>
<organism evidence="1 2">
    <name type="scientific">Candidatus Enterovibrio altilux</name>
    <dbReference type="NCBI Taxonomy" id="1927128"/>
    <lineage>
        <taxon>Bacteria</taxon>
        <taxon>Pseudomonadati</taxon>
        <taxon>Pseudomonadota</taxon>
        <taxon>Gammaproteobacteria</taxon>
        <taxon>Vibrionales</taxon>
        <taxon>Vibrionaceae</taxon>
        <taxon>Enterovibrio</taxon>
    </lineage>
</organism>
<accession>A0A291BBH5</accession>
<evidence type="ECO:0000313" key="2">
    <source>
        <dbReference type="Proteomes" id="UP000218160"/>
    </source>
</evidence>
<dbReference type="Proteomes" id="UP000218160">
    <property type="component" value="Chromosome 2"/>
</dbReference>
<name>A0A291BBH5_9GAMM</name>
<gene>
    <name evidence="1" type="ORF">BTN50_1945</name>
</gene>
<dbReference type="KEGG" id="elux:BTN50_1945"/>
<dbReference type="EMBL" id="CP020663">
    <property type="protein sequence ID" value="ATF10360.1"/>
    <property type="molecule type" value="Genomic_DNA"/>
</dbReference>
<evidence type="ECO:0000313" key="1">
    <source>
        <dbReference type="EMBL" id="ATF10360.1"/>
    </source>
</evidence>
<proteinExistence type="predicted"/>